<evidence type="ECO:0000313" key="1">
    <source>
        <dbReference type="EMBL" id="KAK1867720.1"/>
    </source>
</evidence>
<dbReference type="Proteomes" id="UP000798662">
    <property type="component" value="Chromosome 3"/>
</dbReference>
<reference evidence="1" key="1">
    <citation type="submission" date="2019-11" db="EMBL/GenBank/DDBJ databases">
        <title>Nori genome reveals adaptations in red seaweeds to the harsh intertidal environment.</title>
        <authorList>
            <person name="Wang D."/>
            <person name="Mao Y."/>
        </authorList>
    </citation>
    <scope>NUCLEOTIDE SEQUENCE</scope>
    <source>
        <tissue evidence="1">Gametophyte</tissue>
    </source>
</reference>
<protein>
    <submittedName>
        <fullName evidence="1">Uncharacterized protein</fullName>
    </submittedName>
</protein>
<sequence>MQPPLRWAPPPPYLAAGLTPRDRPKRPRRHPPALVPPSPSGRRETVIASRPAAVVAGAQAPAPVAGAQAPAPFPLLPLQGQQSPPIKTNPHSAATAAGGRPLQTPPAQPARGPRTPAPPAPPPPQRRPTRLPPPPHPRPTPQPAPRSSPPSSPSPSPSPLSPPPPLPAYRWMTQSLPEQPPGVPPPPPLPSPQASLRCPPPPLSTWWGGGQVWNHPPQRPERCKYPPRRLPRGRSLPVIGIVDGGHLCSRGGHTQGTLQAPPFGGGAKSPCGGVVGGWGGGRSVRGRREPPIGGGGGEEAEDGRGRRGGGGGGQPRQPPDVGAWPRAGGNPPAEVVEDEARQREPPRHGGMGRGCSGEEGGI</sequence>
<dbReference type="EMBL" id="CM020620">
    <property type="protein sequence ID" value="KAK1867720.1"/>
    <property type="molecule type" value="Genomic_DNA"/>
</dbReference>
<keyword evidence="2" id="KW-1185">Reference proteome</keyword>
<proteinExistence type="predicted"/>
<comment type="caution">
    <text evidence="1">The sequence shown here is derived from an EMBL/GenBank/DDBJ whole genome shotgun (WGS) entry which is preliminary data.</text>
</comment>
<gene>
    <name evidence="1" type="ORF">I4F81_010223</name>
</gene>
<organism evidence="1 2">
    <name type="scientific">Pyropia yezoensis</name>
    <name type="common">Susabi-nori</name>
    <name type="synonym">Porphyra yezoensis</name>
    <dbReference type="NCBI Taxonomy" id="2788"/>
    <lineage>
        <taxon>Eukaryota</taxon>
        <taxon>Rhodophyta</taxon>
        <taxon>Bangiophyceae</taxon>
        <taxon>Bangiales</taxon>
        <taxon>Bangiaceae</taxon>
        <taxon>Pyropia</taxon>
    </lineage>
</organism>
<name>A0ACC3CBV7_PYRYE</name>
<accession>A0ACC3CBV7</accession>
<evidence type="ECO:0000313" key="2">
    <source>
        <dbReference type="Proteomes" id="UP000798662"/>
    </source>
</evidence>